<name>A0A4C1ZPM2_EUMVA</name>
<feature type="compositionally biased region" description="Polar residues" evidence="2">
    <location>
        <begin position="885"/>
        <end position="894"/>
    </location>
</feature>
<feature type="compositionally biased region" description="Basic residues" evidence="2">
    <location>
        <begin position="963"/>
        <end position="972"/>
    </location>
</feature>
<dbReference type="EMBL" id="BGZK01001962">
    <property type="protein sequence ID" value="GBP88849.1"/>
    <property type="molecule type" value="Genomic_DNA"/>
</dbReference>
<feature type="compositionally biased region" description="Polar residues" evidence="2">
    <location>
        <begin position="558"/>
        <end position="567"/>
    </location>
</feature>
<feature type="region of interest" description="Disordered" evidence="2">
    <location>
        <begin position="106"/>
        <end position="145"/>
    </location>
</feature>
<gene>
    <name evidence="3" type="ORF">EVAR_64678_1</name>
</gene>
<dbReference type="STRING" id="151549.A0A4C1ZPM2"/>
<organism evidence="3 4">
    <name type="scientific">Eumeta variegata</name>
    <name type="common">Bagworm moth</name>
    <name type="synonym">Eumeta japonica</name>
    <dbReference type="NCBI Taxonomy" id="151549"/>
    <lineage>
        <taxon>Eukaryota</taxon>
        <taxon>Metazoa</taxon>
        <taxon>Ecdysozoa</taxon>
        <taxon>Arthropoda</taxon>
        <taxon>Hexapoda</taxon>
        <taxon>Insecta</taxon>
        <taxon>Pterygota</taxon>
        <taxon>Neoptera</taxon>
        <taxon>Endopterygota</taxon>
        <taxon>Lepidoptera</taxon>
        <taxon>Glossata</taxon>
        <taxon>Ditrysia</taxon>
        <taxon>Tineoidea</taxon>
        <taxon>Psychidae</taxon>
        <taxon>Oiketicinae</taxon>
        <taxon>Eumeta</taxon>
    </lineage>
</organism>
<evidence type="ECO:0000313" key="3">
    <source>
        <dbReference type="EMBL" id="GBP88849.1"/>
    </source>
</evidence>
<feature type="coiled-coil region" evidence="1">
    <location>
        <begin position="778"/>
        <end position="805"/>
    </location>
</feature>
<evidence type="ECO:0000313" key="4">
    <source>
        <dbReference type="Proteomes" id="UP000299102"/>
    </source>
</evidence>
<feature type="compositionally biased region" description="Basic and acidic residues" evidence="2">
    <location>
        <begin position="538"/>
        <end position="549"/>
    </location>
</feature>
<feature type="non-terminal residue" evidence="3">
    <location>
        <position position="1103"/>
    </location>
</feature>
<keyword evidence="1" id="KW-0175">Coiled coil</keyword>
<comment type="caution">
    <text evidence="3">The sequence shown here is derived from an EMBL/GenBank/DDBJ whole genome shotgun (WGS) entry which is preliminary data.</text>
</comment>
<feature type="compositionally biased region" description="Polar residues" evidence="2">
    <location>
        <begin position="244"/>
        <end position="258"/>
    </location>
</feature>
<feature type="region of interest" description="Disordered" evidence="2">
    <location>
        <begin position="536"/>
        <end position="572"/>
    </location>
</feature>
<protein>
    <submittedName>
        <fullName evidence="3">Uncharacterized protein</fullName>
    </submittedName>
</protein>
<sequence length="1103" mass="121412">MLLAIATPILRQKGIRNAIRSRSRAGRRSGESLELQALAGAERAATADGKVLRRMPRVESDDSQQHHHEDHNGETSSGNKDGEKSISPIGAGLPLLSRLKLLKEKQDREEKAAKQRSSTASVVSPLLCQPVPSTSSAPDGEPEVVGAGLPLLQRLLLLKAREEKNQLTPTISNQPSSSETISPSSIKGPLSPTIKTLSPIRKGSESSSPGKLQSPTTKMSRKNSSGSSDGTSRPKVSFKDKILQVQSDGTAVSQPLNKDTSDKPAAVVEPTPKTENNSITIPHSVVSKIKSPAKAVGSSFRDKLKLLQSGNTAKENAESTITEKVKPTSAIEKTTIETTLSHPIDTKEDPKCKRPWTKLKKAAILGDSKSQSKVSTEEEKIKKYLGEQLKEEVKSDTVNNTVPIVTTAELVKIDNNNIDGDSNSVKQEKPKICLTGPLEPVQEKSVDLLSLSPKKLNVTREVDSKPSPVGTTLLPKSSKQYRSIDDLSPEYGGLPFVKKLKILNERQKLAELEKVIKIRSSSLDCASSCEDLLGDTLTRSHSEGSTMDKRKFKRKSTDSSGSHGSNETLERRTLKSILKKLSEDITPAASPERSTDFKRLIRAPTIEGYAARHSKFAKSVTFNRHTLPSPPASAPSDDDVFRLPDPHDNLQNEVPSADSTQTVALPEKLDNKTVDVHSETVLNTQNYELDIRTEYDLQQSLDPIYDFTSKGIAGLRPEEIRVPSEKPKLTIISAVANQRKLLRGSLEEQEYFGEVLLGIKQVIQGHLHDVQGKFQERFNSLENEVRKRDEIISQLQKRIQELERLGLSGISSIVTEAGESDNATNEVVQSTAGSIMQVPSDAKNGSSGSEEVSLGEEGFMRGDSLDTVFTTSPPATVIGDDDISKVSSRQSPPKQTEDISEEKLVEMTEGIDLRRMSYVELQNLAESLSNRANQTSSSKEEWSVTKSKRLDLNLDGKAATYSRKRAAKLKQRKSWEEQSDQETIEMHDLRRPVSPQTSSEDRSLLSPEQSSLRTNRRGLHPFHFFGTHLDSTKSKIKKTLSVDTGMHHTGRKGRKGHRQRQHRKFSLGSFFGYHRAGQRGHKAAHNCNDVVLDMGSDYSWSDT</sequence>
<evidence type="ECO:0000256" key="1">
    <source>
        <dbReference type="SAM" id="Coils"/>
    </source>
</evidence>
<reference evidence="3 4" key="1">
    <citation type="journal article" date="2019" name="Commun. Biol.">
        <title>The bagworm genome reveals a unique fibroin gene that provides high tensile strength.</title>
        <authorList>
            <person name="Kono N."/>
            <person name="Nakamura H."/>
            <person name="Ohtoshi R."/>
            <person name="Tomita M."/>
            <person name="Numata K."/>
            <person name="Arakawa K."/>
        </authorList>
    </citation>
    <scope>NUCLEOTIDE SEQUENCE [LARGE SCALE GENOMIC DNA]</scope>
</reference>
<feature type="compositionally biased region" description="Polar residues" evidence="2">
    <location>
        <begin position="205"/>
        <end position="231"/>
    </location>
</feature>
<feature type="region of interest" description="Disordered" evidence="2">
    <location>
        <begin position="38"/>
        <end position="90"/>
    </location>
</feature>
<feature type="compositionally biased region" description="Low complexity" evidence="2">
    <location>
        <begin position="171"/>
        <end position="186"/>
    </location>
</feature>
<dbReference type="Proteomes" id="UP000299102">
    <property type="component" value="Unassembled WGS sequence"/>
</dbReference>
<feature type="region of interest" description="Disordered" evidence="2">
    <location>
        <begin position="166"/>
        <end position="280"/>
    </location>
</feature>
<accession>A0A4C1ZPM2</accession>
<keyword evidence="4" id="KW-1185">Reference proteome</keyword>
<dbReference type="OrthoDB" id="421226at2759"/>
<evidence type="ECO:0000256" key="2">
    <source>
        <dbReference type="SAM" id="MobiDB-lite"/>
    </source>
</evidence>
<feature type="compositionally biased region" description="Basic and acidic residues" evidence="2">
    <location>
        <begin position="56"/>
        <end position="73"/>
    </location>
</feature>
<dbReference type="AlphaFoldDB" id="A0A4C1ZPM2"/>
<feature type="region of interest" description="Disordered" evidence="2">
    <location>
        <begin position="963"/>
        <end position="1017"/>
    </location>
</feature>
<feature type="region of interest" description="Disordered" evidence="2">
    <location>
        <begin position="871"/>
        <end position="901"/>
    </location>
</feature>
<proteinExistence type="predicted"/>